<evidence type="ECO:0000256" key="1">
    <source>
        <dbReference type="SAM" id="MobiDB-lite"/>
    </source>
</evidence>
<feature type="compositionally biased region" description="Acidic residues" evidence="1">
    <location>
        <begin position="191"/>
        <end position="214"/>
    </location>
</feature>
<feature type="compositionally biased region" description="Basic and acidic residues" evidence="1">
    <location>
        <begin position="217"/>
        <end position="227"/>
    </location>
</feature>
<evidence type="ECO:0000259" key="2">
    <source>
        <dbReference type="Pfam" id="PF09747"/>
    </source>
</evidence>
<dbReference type="PANTHER" id="PTHR31840">
    <property type="entry name" value="COILED-COIL DOMAIN-CONTAINING PROTEIN 97"/>
    <property type="match status" value="1"/>
</dbReference>
<proteinExistence type="evidence at transcript level"/>
<feature type="region of interest" description="Disordered" evidence="1">
    <location>
        <begin position="184"/>
        <end position="260"/>
    </location>
</feature>
<dbReference type="OMA" id="LDVYMRH"/>
<dbReference type="InterPro" id="IPR040233">
    <property type="entry name" value="CCD97-like_C"/>
</dbReference>
<name>D5ABT2_PICSI</name>
<dbReference type="AlphaFoldDB" id="D5ABT2"/>
<feature type="domain" description="CCD97-like C-terminal" evidence="2">
    <location>
        <begin position="113"/>
        <end position="315"/>
    </location>
</feature>
<organism evidence="3">
    <name type="scientific">Picea sitchensis</name>
    <name type="common">Sitka spruce</name>
    <name type="synonym">Pinus sitchensis</name>
    <dbReference type="NCBI Taxonomy" id="3332"/>
    <lineage>
        <taxon>Eukaryota</taxon>
        <taxon>Viridiplantae</taxon>
        <taxon>Streptophyta</taxon>
        <taxon>Embryophyta</taxon>
        <taxon>Tracheophyta</taxon>
        <taxon>Spermatophyta</taxon>
        <taxon>Pinopsida</taxon>
        <taxon>Pinidae</taxon>
        <taxon>Conifers I</taxon>
        <taxon>Pinales</taxon>
        <taxon>Pinaceae</taxon>
        <taxon>Picea</taxon>
    </lineage>
</organism>
<sequence length="316" mass="37226">MGEEVRRDRLDENVMDKISERLSNLADLHLPYAMRTREEPVSPLEVKDLLAALLSRDPGIFLERYGSKLKTEELQEFEVLKDDYAVNWHLRHLKSILNPTIEEKRLHAVTAKNRRLAYMERLIHDGQYFSEDAMRERAPLLHHEYVGRFQDPNSRGFSRPGERWSETLMRQSEEARIVQQIKEEQERLGIVEEETDEEEEGGNEEEEEEDDSTSNEEMTKNDKHANGDENGAVHQENMSPSERLVSDARHSKKTISDEEVEMKMEHFTRIMQEKFLSGDDTEHVDYAYIDNNVSLDDHWLREITQDAEEKYFEDDD</sequence>
<dbReference type="PANTHER" id="PTHR31840:SF1">
    <property type="entry name" value="COILED-COIL DOMAIN-CONTAINING PROTEIN 97"/>
    <property type="match status" value="1"/>
</dbReference>
<dbReference type="InterPro" id="IPR018613">
    <property type="entry name" value="Ccdc97-like"/>
</dbReference>
<evidence type="ECO:0000313" key="3">
    <source>
        <dbReference type="EMBL" id="ADE77001.1"/>
    </source>
</evidence>
<protein>
    <recommendedName>
        <fullName evidence="2">CCD97-like C-terminal domain-containing protein</fullName>
    </recommendedName>
</protein>
<accession>D5ABT2</accession>
<dbReference type="Pfam" id="PF09747">
    <property type="entry name" value="CCD97-like_C"/>
    <property type="match status" value="1"/>
</dbReference>
<reference evidence="3" key="1">
    <citation type="submission" date="2010-04" db="EMBL/GenBank/DDBJ databases">
        <authorList>
            <person name="Reid K.E."/>
            <person name="Liao N."/>
            <person name="Chan S."/>
            <person name="Docking R."/>
            <person name="Taylor G."/>
            <person name="Moore R."/>
            <person name="Mayo M."/>
            <person name="Munro S."/>
            <person name="King J."/>
            <person name="Yanchuk A."/>
            <person name="Holt R."/>
            <person name="Jones S."/>
            <person name="Marra M."/>
            <person name="Ritland C.E."/>
            <person name="Ritland K."/>
            <person name="Bohlmann J."/>
        </authorList>
    </citation>
    <scope>NUCLEOTIDE SEQUENCE</scope>
    <source>
        <tissue evidence="3">Bud</tissue>
    </source>
</reference>
<dbReference type="EMBL" id="BT123696">
    <property type="protein sequence ID" value="ADE77001.1"/>
    <property type="molecule type" value="mRNA"/>
</dbReference>